<evidence type="ECO:0000313" key="8">
    <source>
        <dbReference type="EMBL" id="OGI83977.1"/>
    </source>
</evidence>
<evidence type="ECO:0000256" key="1">
    <source>
        <dbReference type="ARBA" id="ARBA00008226"/>
    </source>
</evidence>
<dbReference type="InterPro" id="IPR036621">
    <property type="entry name" value="Anticodon-bd_dom_sf"/>
</dbReference>
<dbReference type="Proteomes" id="UP000179448">
    <property type="component" value="Unassembled WGS sequence"/>
</dbReference>
<dbReference type="Pfam" id="PF03129">
    <property type="entry name" value="HGTP_anticodon"/>
    <property type="match status" value="1"/>
</dbReference>
<feature type="binding site" evidence="6">
    <location>
        <position position="117"/>
    </location>
    <ligand>
        <name>L-histidine</name>
        <dbReference type="ChEBI" id="CHEBI:57595"/>
    </ligand>
</feature>
<comment type="subunit">
    <text evidence="5">Homodimer.</text>
</comment>
<keyword evidence="5" id="KW-0963">Cytoplasm</keyword>
<evidence type="ECO:0000256" key="6">
    <source>
        <dbReference type="PIRSR" id="PIRSR001549-1"/>
    </source>
</evidence>
<feature type="binding site" evidence="6">
    <location>
        <position position="131"/>
    </location>
    <ligand>
        <name>L-histidine</name>
        <dbReference type="ChEBI" id="CHEBI:57595"/>
    </ligand>
</feature>
<evidence type="ECO:0000256" key="4">
    <source>
        <dbReference type="ARBA" id="ARBA00047639"/>
    </source>
</evidence>
<accession>A0A1F6WQ38</accession>
<dbReference type="EMBL" id="MFUQ01000005">
    <property type="protein sequence ID" value="OGI83977.1"/>
    <property type="molecule type" value="Genomic_DNA"/>
</dbReference>
<keyword evidence="5 8" id="KW-0436">Ligase</keyword>
<organism evidence="8 9">
    <name type="scientific">Candidatus Nomurabacteria bacterium RIFCSPLOWO2_01_FULL_36_10b</name>
    <dbReference type="NCBI Taxonomy" id="1801766"/>
    <lineage>
        <taxon>Bacteria</taxon>
        <taxon>Candidatus Nomuraibacteriota</taxon>
    </lineage>
</organism>
<evidence type="ECO:0000259" key="7">
    <source>
        <dbReference type="PROSITE" id="PS50862"/>
    </source>
</evidence>
<keyword evidence="2 5" id="KW-0547">Nucleotide-binding</keyword>
<dbReference type="InterPro" id="IPR015807">
    <property type="entry name" value="His-tRNA-ligase"/>
</dbReference>
<dbReference type="PANTHER" id="PTHR43707:SF1">
    <property type="entry name" value="HISTIDINE--TRNA LIGASE, MITOCHONDRIAL-RELATED"/>
    <property type="match status" value="1"/>
</dbReference>
<dbReference type="EC" id="6.1.1.21" evidence="5"/>
<dbReference type="GO" id="GO:0004821">
    <property type="term" value="F:histidine-tRNA ligase activity"/>
    <property type="evidence" value="ECO:0007669"/>
    <property type="project" value="UniProtKB-UniRule"/>
</dbReference>
<dbReference type="STRING" id="1801766.A2997_00805"/>
<protein>
    <recommendedName>
        <fullName evidence="5">Histidine--tRNA ligase</fullName>
        <ecNumber evidence="5">6.1.1.21</ecNumber>
    </recommendedName>
    <alternativeName>
        <fullName evidence="5">Histidyl-tRNA synthetase</fullName>
        <shortName evidence="5">HisRS</shortName>
    </alternativeName>
</protein>
<evidence type="ECO:0000313" key="9">
    <source>
        <dbReference type="Proteomes" id="UP000179448"/>
    </source>
</evidence>
<dbReference type="PIRSF" id="PIRSF001549">
    <property type="entry name" value="His-tRNA_synth"/>
    <property type="match status" value="1"/>
</dbReference>
<dbReference type="InterPro" id="IPR004154">
    <property type="entry name" value="Anticodon-bd"/>
</dbReference>
<feature type="binding site" evidence="6">
    <location>
        <begin position="266"/>
        <end position="267"/>
    </location>
    <ligand>
        <name>L-histidine</name>
        <dbReference type="ChEBI" id="CHEBI:57595"/>
    </ligand>
</feature>
<dbReference type="NCBIfam" id="TIGR00442">
    <property type="entry name" value="hisS"/>
    <property type="match status" value="1"/>
</dbReference>
<dbReference type="HAMAP" id="MF_00127">
    <property type="entry name" value="His_tRNA_synth"/>
    <property type="match status" value="1"/>
</dbReference>
<dbReference type="GO" id="GO:0005737">
    <property type="term" value="C:cytoplasm"/>
    <property type="evidence" value="ECO:0007669"/>
    <property type="project" value="UniProtKB-SubCell"/>
</dbReference>
<comment type="caution">
    <text evidence="8">The sequence shown here is derived from an EMBL/GenBank/DDBJ whole genome shotgun (WGS) entry which is preliminary data.</text>
</comment>
<feature type="binding site" evidence="6">
    <location>
        <begin position="86"/>
        <end position="88"/>
    </location>
    <ligand>
        <name>L-histidine</name>
        <dbReference type="ChEBI" id="CHEBI:57595"/>
    </ligand>
</feature>
<dbReference type="PROSITE" id="PS50862">
    <property type="entry name" value="AA_TRNA_LIGASE_II"/>
    <property type="match status" value="1"/>
</dbReference>
<dbReference type="Gene3D" id="3.40.50.800">
    <property type="entry name" value="Anticodon-binding domain"/>
    <property type="match status" value="1"/>
</dbReference>
<dbReference type="CDD" id="cd00773">
    <property type="entry name" value="HisRS-like_core"/>
    <property type="match status" value="1"/>
</dbReference>
<evidence type="ECO:0000256" key="5">
    <source>
        <dbReference type="HAMAP-Rule" id="MF_00127"/>
    </source>
</evidence>
<dbReference type="SUPFAM" id="SSF55681">
    <property type="entry name" value="Class II aaRS and biotin synthetases"/>
    <property type="match status" value="1"/>
</dbReference>
<name>A0A1F6WQ38_9BACT</name>
<feature type="binding site" evidence="6">
    <location>
        <position position="135"/>
    </location>
    <ligand>
        <name>L-histidine</name>
        <dbReference type="ChEBI" id="CHEBI:57595"/>
    </ligand>
</feature>
<comment type="catalytic activity">
    <reaction evidence="4 5">
        <text>tRNA(His) + L-histidine + ATP = L-histidyl-tRNA(His) + AMP + diphosphate + H(+)</text>
        <dbReference type="Rhea" id="RHEA:17313"/>
        <dbReference type="Rhea" id="RHEA-COMP:9665"/>
        <dbReference type="Rhea" id="RHEA-COMP:9689"/>
        <dbReference type="ChEBI" id="CHEBI:15378"/>
        <dbReference type="ChEBI" id="CHEBI:30616"/>
        <dbReference type="ChEBI" id="CHEBI:33019"/>
        <dbReference type="ChEBI" id="CHEBI:57595"/>
        <dbReference type="ChEBI" id="CHEBI:78442"/>
        <dbReference type="ChEBI" id="CHEBI:78527"/>
        <dbReference type="ChEBI" id="CHEBI:456215"/>
        <dbReference type="EC" id="6.1.1.21"/>
    </reaction>
</comment>
<comment type="similarity">
    <text evidence="1 5">Belongs to the class-II aminoacyl-tRNA synthetase family.</text>
</comment>
<sequence length="429" mass="49519">MPSLKETPISVKGMRDIMEQDYYEMQGLFEKAQEIAIYYGFEPINTPLLEHEEVFLRGVGEGTDIVEKEMYQLRTKSGDRLVIRPEFTASIMRAYIELGMKSKPQPVMLYSFGPLFRHEKPQRGRYRQHHQFDMEILGTEKPIADAIIIQSTVTILREGGAQDIFVDINSIGDKESRSAYEKMLKAYYRKFMNELPTIDRQRVKTNVLRVLDSKEQRTIEINEDAPDSISCLSPASKKHFKSVLEHLDQLDIPYRINKNLVRGLDYYTDTVFEIMEETIDEAGNTRTSAICGGGRYNYLARTLGHKKDIPGVGVGIGAERIMESSWWKHLMPRIVKKPKIYFIQLGFDAKLKSLQIIEILRKAKLPIIQTLAKDKLSTQLATAERMGIEYVLIFGQRESIDNTVIIRNMHNRSQETVKLNELVEYLKKI</sequence>
<dbReference type="Gene3D" id="3.30.930.10">
    <property type="entry name" value="Bira Bifunctional Protein, Domain 2"/>
    <property type="match status" value="1"/>
</dbReference>
<dbReference type="PANTHER" id="PTHR43707">
    <property type="entry name" value="HISTIDYL-TRNA SYNTHETASE"/>
    <property type="match status" value="1"/>
</dbReference>
<keyword evidence="3 5" id="KW-0030">Aminoacyl-tRNA synthetase</keyword>
<reference evidence="8 9" key="1">
    <citation type="journal article" date="2016" name="Nat. Commun.">
        <title>Thousands of microbial genomes shed light on interconnected biogeochemical processes in an aquifer system.</title>
        <authorList>
            <person name="Anantharaman K."/>
            <person name="Brown C.T."/>
            <person name="Hug L.A."/>
            <person name="Sharon I."/>
            <person name="Castelle C.J."/>
            <person name="Probst A.J."/>
            <person name="Thomas B.C."/>
            <person name="Singh A."/>
            <person name="Wilkins M.J."/>
            <person name="Karaoz U."/>
            <person name="Brodie E.L."/>
            <person name="Williams K.H."/>
            <person name="Hubbard S.S."/>
            <person name="Banfield J.F."/>
        </authorList>
    </citation>
    <scope>NUCLEOTIDE SEQUENCE [LARGE SCALE GENOMIC DNA]</scope>
</reference>
<evidence type="ECO:0000256" key="3">
    <source>
        <dbReference type="ARBA" id="ARBA00023146"/>
    </source>
</evidence>
<dbReference type="InterPro" id="IPR006195">
    <property type="entry name" value="aa-tRNA-synth_II"/>
</dbReference>
<dbReference type="InterPro" id="IPR045864">
    <property type="entry name" value="aa-tRNA-synth_II/BPL/LPL"/>
</dbReference>
<evidence type="ECO:0000256" key="2">
    <source>
        <dbReference type="ARBA" id="ARBA00022741"/>
    </source>
</evidence>
<dbReference type="InterPro" id="IPR041715">
    <property type="entry name" value="HisRS-like_core"/>
</dbReference>
<dbReference type="GO" id="GO:0006427">
    <property type="term" value="P:histidyl-tRNA aminoacylation"/>
    <property type="evidence" value="ECO:0007669"/>
    <property type="project" value="UniProtKB-UniRule"/>
</dbReference>
<dbReference type="InterPro" id="IPR004516">
    <property type="entry name" value="HisRS/HisZ"/>
</dbReference>
<feature type="domain" description="Aminoacyl-transfer RNA synthetases class-II family profile" evidence="7">
    <location>
        <begin position="40"/>
        <end position="338"/>
    </location>
</feature>
<keyword evidence="5" id="KW-0648">Protein biosynthesis</keyword>
<gene>
    <name evidence="5" type="primary">hisS</name>
    <name evidence="8" type="ORF">A2997_00805</name>
</gene>
<dbReference type="Pfam" id="PF13393">
    <property type="entry name" value="tRNA-synt_His"/>
    <property type="match status" value="1"/>
</dbReference>
<dbReference type="SUPFAM" id="SSF52954">
    <property type="entry name" value="Class II aaRS ABD-related"/>
    <property type="match status" value="1"/>
</dbReference>
<comment type="subcellular location">
    <subcellularLocation>
        <location evidence="5">Cytoplasm</location>
    </subcellularLocation>
</comment>
<keyword evidence="5" id="KW-0067">ATP-binding</keyword>
<proteinExistence type="inferred from homology"/>
<feature type="binding site" evidence="6">
    <location>
        <position position="262"/>
    </location>
    <ligand>
        <name>L-histidine</name>
        <dbReference type="ChEBI" id="CHEBI:57595"/>
    </ligand>
</feature>
<dbReference type="GO" id="GO:0005524">
    <property type="term" value="F:ATP binding"/>
    <property type="evidence" value="ECO:0007669"/>
    <property type="project" value="UniProtKB-UniRule"/>
</dbReference>
<dbReference type="AlphaFoldDB" id="A0A1F6WQ38"/>